<keyword evidence="1" id="KW-1133">Transmembrane helix</keyword>
<evidence type="ECO:0000313" key="2">
    <source>
        <dbReference type="EMBL" id="MCA5006405.1"/>
    </source>
</evidence>
<feature type="transmembrane region" description="Helical" evidence="1">
    <location>
        <begin position="129"/>
        <end position="147"/>
    </location>
</feature>
<proteinExistence type="predicted"/>
<dbReference type="Pfam" id="PF11391">
    <property type="entry name" value="DUF2798"/>
    <property type="match status" value="2"/>
</dbReference>
<reference evidence="2" key="1">
    <citation type="submission" date="2020-10" db="EMBL/GenBank/DDBJ databases">
        <authorList>
            <person name="Lu T."/>
            <person name="Wang Q."/>
            <person name="Han X."/>
        </authorList>
    </citation>
    <scope>NUCLEOTIDE SEQUENCE</scope>
    <source>
        <strain evidence="2">WQ 366</strain>
    </source>
</reference>
<feature type="transmembrane region" description="Helical" evidence="1">
    <location>
        <begin position="12"/>
        <end position="33"/>
    </location>
</feature>
<keyword evidence="1" id="KW-0472">Membrane</keyword>
<dbReference type="RefSeq" id="WP_225554765.1">
    <property type="nucleotide sequence ID" value="NZ_JADEYP010000033.1"/>
</dbReference>
<evidence type="ECO:0000313" key="3">
    <source>
        <dbReference type="Proteomes" id="UP001165302"/>
    </source>
</evidence>
<feature type="transmembrane region" description="Helical" evidence="1">
    <location>
        <begin position="86"/>
        <end position="109"/>
    </location>
</feature>
<sequence length="160" mass="18391">MSMLPVNKKENLVYTFLMVIVMAAVMTTYNVTWKEGISVESIRKAWLIFPLTFVIAFIVEWFFVSKTAFALINKLIKQNDTLPKKIFISAFCFVAQMVILMSLIGSLLFNEFNKNWFSELIITISRNFIMAYPLQILIAAPLVGFVFRKLFPLGTIVSEK</sequence>
<name>A0ABS7Z881_9SPHI</name>
<accession>A0ABS7Z881</accession>
<protein>
    <submittedName>
        <fullName evidence="2">DUF2798 domain-containing protein</fullName>
    </submittedName>
</protein>
<gene>
    <name evidence="2" type="ORF">IPZ78_14755</name>
</gene>
<feature type="transmembrane region" description="Helical" evidence="1">
    <location>
        <begin position="45"/>
        <end position="65"/>
    </location>
</feature>
<organism evidence="2 3">
    <name type="scientific">Sphingobacterium bovistauri</name>
    <dbReference type="NCBI Taxonomy" id="2781959"/>
    <lineage>
        <taxon>Bacteria</taxon>
        <taxon>Pseudomonadati</taxon>
        <taxon>Bacteroidota</taxon>
        <taxon>Sphingobacteriia</taxon>
        <taxon>Sphingobacteriales</taxon>
        <taxon>Sphingobacteriaceae</taxon>
        <taxon>Sphingobacterium</taxon>
    </lineage>
</organism>
<dbReference type="InterPro" id="IPR021529">
    <property type="entry name" value="DUF2798"/>
</dbReference>
<comment type="caution">
    <text evidence="2">The sequence shown here is derived from an EMBL/GenBank/DDBJ whole genome shotgun (WGS) entry which is preliminary data.</text>
</comment>
<keyword evidence="3" id="KW-1185">Reference proteome</keyword>
<evidence type="ECO:0000256" key="1">
    <source>
        <dbReference type="SAM" id="Phobius"/>
    </source>
</evidence>
<dbReference type="Proteomes" id="UP001165302">
    <property type="component" value="Unassembled WGS sequence"/>
</dbReference>
<keyword evidence="1" id="KW-0812">Transmembrane</keyword>
<dbReference type="EMBL" id="JADEYP010000033">
    <property type="protein sequence ID" value="MCA5006405.1"/>
    <property type="molecule type" value="Genomic_DNA"/>
</dbReference>